<evidence type="ECO:0000256" key="1">
    <source>
        <dbReference type="SAM" id="MobiDB-lite"/>
    </source>
</evidence>
<feature type="compositionally biased region" description="Low complexity" evidence="1">
    <location>
        <begin position="312"/>
        <end position="348"/>
    </location>
</feature>
<gene>
    <name evidence="2" type="ORF">K8U78_03345</name>
</gene>
<dbReference type="AlphaFoldDB" id="A0A921FU48"/>
<proteinExistence type="predicted"/>
<feature type="compositionally biased region" description="Polar residues" evidence="1">
    <location>
        <begin position="441"/>
        <end position="450"/>
    </location>
</feature>
<dbReference type="InterPro" id="IPR019932">
    <property type="entry name" value="CHP03543"/>
</dbReference>
<protein>
    <recommendedName>
        <fullName evidence="4">Cell division protein DivIVA</fullName>
    </recommendedName>
</protein>
<reference evidence="2" key="1">
    <citation type="journal article" date="2021" name="PeerJ">
        <title>Extensive microbial diversity within the chicken gut microbiome revealed by metagenomics and culture.</title>
        <authorList>
            <person name="Gilroy R."/>
            <person name="Ravi A."/>
            <person name="Getino M."/>
            <person name="Pursley I."/>
            <person name="Horton D.L."/>
            <person name="Alikhan N.F."/>
            <person name="Baker D."/>
            <person name="Gharbi K."/>
            <person name="Hall N."/>
            <person name="Watson M."/>
            <person name="Adriaenssens E.M."/>
            <person name="Foster-Nyarko E."/>
            <person name="Jarju S."/>
            <person name="Secka A."/>
            <person name="Antonio M."/>
            <person name="Oren A."/>
            <person name="Chaudhuri R.R."/>
            <person name="La Ragione R."/>
            <person name="Hildebrand F."/>
            <person name="Pallen M.J."/>
        </authorList>
    </citation>
    <scope>NUCLEOTIDE SEQUENCE</scope>
    <source>
        <strain evidence="2">578</strain>
    </source>
</reference>
<feature type="compositionally biased region" description="Polar residues" evidence="1">
    <location>
        <begin position="458"/>
        <end position="468"/>
    </location>
</feature>
<comment type="caution">
    <text evidence="2">The sequence shown here is derived from an EMBL/GenBank/DDBJ whole genome shotgun (WGS) entry which is preliminary data.</text>
</comment>
<reference evidence="2" key="2">
    <citation type="submission" date="2021-09" db="EMBL/GenBank/DDBJ databases">
        <authorList>
            <person name="Gilroy R."/>
        </authorList>
    </citation>
    <scope>NUCLEOTIDE SEQUENCE</scope>
    <source>
        <strain evidence="2">578</strain>
    </source>
</reference>
<accession>A0A921FU48</accession>
<dbReference type="EMBL" id="DYWK01000006">
    <property type="protein sequence ID" value="HJF18175.1"/>
    <property type="molecule type" value="Genomic_DNA"/>
</dbReference>
<evidence type="ECO:0008006" key="4">
    <source>
        <dbReference type="Google" id="ProtNLM"/>
    </source>
</evidence>
<name>A0A921FU48_9BIFI</name>
<feature type="region of interest" description="Disordered" evidence="1">
    <location>
        <begin position="294"/>
        <end position="468"/>
    </location>
</feature>
<dbReference type="NCBIfam" id="TIGR03543">
    <property type="entry name" value="divI1A_rptt_fam"/>
    <property type="match status" value="1"/>
</dbReference>
<dbReference type="Proteomes" id="UP000715651">
    <property type="component" value="Unassembled WGS sequence"/>
</dbReference>
<evidence type="ECO:0000313" key="2">
    <source>
        <dbReference type="EMBL" id="HJF18175.1"/>
    </source>
</evidence>
<organism evidence="2 3">
    <name type="scientific">Aeriscardovia aeriphila</name>
    <dbReference type="NCBI Taxonomy" id="218139"/>
    <lineage>
        <taxon>Bacteria</taxon>
        <taxon>Bacillati</taxon>
        <taxon>Actinomycetota</taxon>
        <taxon>Actinomycetes</taxon>
        <taxon>Bifidobacteriales</taxon>
        <taxon>Bifidobacteriaceae</taxon>
        <taxon>Aeriscardovia</taxon>
    </lineage>
</organism>
<evidence type="ECO:0000313" key="3">
    <source>
        <dbReference type="Proteomes" id="UP000715651"/>
    </source>
</evidence>
<feature type="compositionally biased region" description="Low complexity" evidence="1">
    <location>
        <begin position="383"/>
        <end position="399"/>
    </location>
</feature>
<feature type="compositionally biased region" description="Basic and acidic residues" evidence="1">
    <location>
        <begin position="258"/>
        <end position="270"/>
    </location>
</feature>
<sequence length="468" mass="50077">MTSQQSEEKTSALDRAGKRKWGYNVAQVDEFLERAHEMYENNDPQLSQEEIQLTSFDLERNGYVIGQVDATLIRLERAIVDKNTQTQIAEEGRRQWDQETLGLAQTLQQRAEAPNRQRFKPGLRHHPSYDRKQVDLLVMQTWTRITQLLGIPNTLDEVRNADLITSSRVANAIFTQRNAHHGYDESSVDAYLNRAIQVLTRVESVERMGLDTHISSVPMTAQESLAGLVATSASSSASHAGGEEVGGADSAANVSSDSHAREQAGAEAAKETQVLEPLEQKDEGFAFDFAHKQANDAAESKGKGPLPPAPAAPATSAAPAAPASPAAPVAASEEPETSGLSSLLHGTSQDSHYDEAPVYTGQAGEQNEPLPPAPAAPHGEQNASAASTSVASDTTSASAEHNSAELNNGEHHSAAQDGAHHASGDEDKKDQPVDSYFDEVMNSSVSSTGSFEIPSLTFGGSQQPHTSE</sequence>
<feature type="compositionally biased region" description="Basic and acidic residues" evidence="1">
    <location>
        <begin position="408"/>
        <end position="432"/>
    </location>
</feature>
<feature type="region of interest" description="Disordered" evidence="1">
    <location>
        <begin position="237"/>
        <end position="274"/>
    </location>
</feature>